<feature type="domain" description="HTH cro/C1-type" evidence="1">
    <location>
        <begin position="65"/>
        <end position="119"/>
    </location>
</feature>
<dbReference type="PANTHER" id="PTHR40455:SF1">
    <property type="entry name" value="ANTITOXIN HIGA"/>
    <property type="match status" value="1"/>
</dbReference>
<dbReference type="InterPro" id="IPR039060">
    <property type="entry name" value="Antitox_HigA"/>
</dbReference>
<organism evidence="2 3">
    <name type="scientific">Pinibacter aurantiacus</name>
    <dbReference type="NCBI Taxonomy" id="2851599"/>
    <lineage>
        <taxon>Bacteria</taxon>
        <taxon>Pseudomonadati</taxon>
        <taxon>Bacteroidota</taxon>
        <taxon>Chitinophagia</taxon>
        <taxon>Chitinophagales</taxon>
        <taxon>Chitinophagaceae</taxon>
        <taxon>Pinibacter</taxon>
    </lineage>
</organism>
<sequence>MQTLLYKVIKTDTQYNKYCGILETLMDSGKKSKAVQDEIELLTLLIEKYDEEHNTFDDLDPIELLKSLMKGHKMKAIGLAELLNVSEGLVSDMLNYKKGLSKDTVRVLSQKFKLKQEAFNRPYELRGATTTKASNSKKKIATT</sequence>
<dbReference type="GO" id="GO:0006355">
    <property type="term" value="P:regulation of DNA-templated transcription"/>
    <property type="evidence" value="ECO:0007669"/>
    <property type="project" value="InterPro"/>
</dbReference>
<evidence type="ECO:0000313" key="2">
    <source>
        <dbReference type="EMBL" id="MBV4357920.1"/>
    </source>
</evidence>
<dbReference type="AlphaFoldDB" id="A0A9E2SCJ4"/>
<dbReference type="EMBL" id="JAHSPG010000008">
    <property type="protein sequence ID" value="MBV4357920.1"/>
    <property type="molecule type" value="Genomic_DNA"/>
</dbReference>
<gene>
    <name evidence="2" type="ORF">KTO63_12220</name>
</gene>
<evidence type="ECO:0000259" key="1">
    <source>
        <dbReference type="PROSITE" id="PS50943"/>
    </source>
</evidence>
<reference evidence="2" key="1">
    <citation type="submission" date="2021-06" db="EMBL/GenBank/DDBJ databases">
        <authorList>
            <person name="Huq M.A."/>
        </authorList>
    </citation>
    <scope>NUCLEOTIDE SEQUENCE</scope>
    <source>
        <strain evidence="2">MAH-26</strain>
    </source>
</reference>
<proteinExistence type="predicted"/>
<evidence type="ECO:0000313" key="3">
    <source>
        <dbReference type="Proteomes" id="UP000812270"/>
    </source>
</evidence>
<protein>
    <submittedName>
        <fullName evidence="2">Transcriptional regulator</fullName>
    </submittedName>
</protein>
<keyword evidence="3" id="KW-1185">Reference proteome</keyword>
<dbReference type="InterPro" id="IPR001387">
    <property type="entry name" value="Cro/C1-type_HTH"/>
</dbReference>
<name>A0A9E2SCJ4_9BACT</name>
<accession>A0A9E2SCJ4</accession>
<dbReference type="Proteomes" id="UP000812270">
    <property type="component" value="Unassembled WGS sequence"/>
</dbReference>
<comment type="caution">
    <text evidence="2">The sequence shown here is derived from an EMBL/GenBank/DDBJ whole genome shotgun (WGS) entry which is preliminary data.</text>
</comment>
<dbReference type="RefSeq" id="WP_217791573.1">
    <property type="nucleotide sequence ID" value="NZ_JAHSPG010000008.1"/>
</dbReference>
<dbReference type="PANTHER" id="PTHR40455">
    <property type="entry name" value="ANTITOXIN HIGA"/>
    <property type="match status" value="1"/>
</dbReference>
<dbReference type="GO" id="GO:0001046">
    <property type="term" value="F:core promoter sequence-specific DNA binding"/>
    <property type="evidence" value="ECO:0007669"/>
    <property type="project" value="TreeGrafter"/>
</dbReference>
<dbReference type="PROSITE" id="PS50943">
    <property type="entry name" value="HTH_CROC1"/>
    <property type="match status" value="1"/>
</dbReference>